<name>A0A9P1D7Y8_9DINO</name>
<reference evidence="2" key="2">
    <citation type="submission" date="2024-04" db="EMBL/GenBank/DDBJ databases">
        <authorList>
            <person name="Chen Y."/>
            <person name="Shah S."/>
            <person name="Dougan E. K."/>
            <person name="Thang M."/>
            <person name="Chan C."/>
        </authorList>
    </citation>
    <scope>NUCLEOTIDE SEQUENCE [LARGE SCALE GENOMIC DNA]</scope>
</reference>
<gene>
    <name evidence="1" type="ORF">C1SCF055_LOCUS30013</name>
</gene>
<comment type="caution">
    <text evidence="1">The sequence shown here is derived from an EMBL/GenBank/DDBJ whole genome shotgun (WGS) entry which is preliminary data.</text>
</comment>
<sequence length="119" mass="13394">MVLRRSPKGPSGLVRLQLYTWLHLRGRARRARAKETEADFGPLLLRRCIAACAGGSEGGYEAVLRNLKTAIAAPESEKSRASRNDMVMRLERALRLDTECRQGQVRVRRLRSSEGLSFL</sequence>
<keyword evidence="3" id="KW-1185">Reference proteome</keyword>
<dbReference type="AlphaFoldDB" id="A0A9P1D7Y8"/>
<protein>
    <submittedName>
        <fullName evidence="1">Uncharacterized protein</fullName>
    </submittedName>
</protein>
<accession>A0A9P1D7Y8</accession>
<dbReference type="EMBL" id="CAMXCT020003391">
    <property type="protein sequence ID" value="CAL1157577.1"/>
    <property type="molecule type" value="Genomic_DNA"/>
</dbReference>
<reference evidence="1" key="1">
    <citation type="submission" date="2022-10" db="EMBL/GenBank/DDBJ databases">
        <authorList>
            <person name="Chen Y."/>
            <person name="Dougan E. K."/>
            <person name="Chan C."/>
            <person name="Rhodes N."/>
            <person name="Thang M."/>
        </authorList>
    </citation>
    <scope>NUCLEOTIDE SEQUENCE</scope>
</reference>
<evidence type="ECO:0000313" key="2">
    <source>
        <dbReference type="EMBL" id="CAL1157577.1"/>
    </source>
</evidence>
<proteinExistence type="predicted"/>
<dbReference type="EMBL" id="CAMXCT030003391">
    <property type="protein sequence ID" value="CAL4791514.1"/>
    <property type="molecule type" value="Genomic_DNA"/>
</dbReference>
<evidence type="ECO:0000313" key="3">
    <source>
        <dbReference type="Proteomes" id="UP001152797"/>
    </source>
</evidence>
<organism evidence="1">
    <name type="scientific">Cladocopium goreaui</name>
    <dbReference type="NCBI Taxonomy" id="2562237"/>
    <lineage>
        <taxon>Eukaryota</taxon>
        <taxon>Sar</taxon>
        <taxon>Alveolata</taxon>
        <taxon>Dinophyceae</taxon>
        <taxon>Suessiales</taxon>
        <taxon>Symbiodiniaceae</taxon>
        <taxon>Cladocopium</taxon>
    </lineage>
</organism>
<dbReference type="EMBL" id="CAMXCT010003391">
    <property type="protein sequence ID" value="CAI4004202.1"/>
    <property type="molecule type" value="Genomic_DNA"/>
</dbReference>
<dbReference type="Proteomes" id="UP001152797">
    <property type="component" value="Unassembled WGS sequence"/>
</dbReference>
<evidence type="ECO:0000313" key="1">
    <source>
        <dbReference type="EMBL" id="CAI4004202.1"/>
    </source>
</evidence>